<feature type="non-terminal residue" evidence="1">
    <location>
        <position position="1"/>
    </location>
</feature>
<sequence length="105" mass="12197">DVRQLGYWLGQLFDGQLMEKECIFFFTHAFLNTRPTFNHPTLIGLGTPLHLHCGQRSLENLQIPARNELRTFEVRSKHLTSIPHRSAREILLLLYKSPDRVLATD</sequence>
<proteinExistence type="predicted"/>
<gene>
    <name evidence="1" type="primary">ORF117121</name>
</gene>
<evidence type="ECO:0000313" key="1">
    <source>
        <dbReference type="EMBL" id="CEK79732.1"/>
    </source>
</evidence>
<name>A0A0B7AGF6_9EUPU</name>
<dbReference type="EMBL" id="HACG01032867">
    <property type="protein sequence ID" value="CEK79732.1"/>
    <property type="molecule type" value="Transcribed_RNA"/>
</dbReference>
<reference evidence="1" key="1">
    <citation type="submission" date="2014-12" db="EMBL/GenBank/DDBJ databases">
        <title>Insight into the proteome of Arion vulgaris.</title>
        <authorList>
            <person name="Aradska J."/>
            <person name="Bulat T."/>
            <person name="Smidak R."/>
            <person name="Sarate P."/>
            <person name="Gangsoo J."/>
            <person name="Sialana F."/>
            <person name="Bilban M."/>
            <person name="Lubec G."/>
        </authorList>
    </citation>
    <scope>NUCLEOTIDE SEQUENCE</scope>
    <source>
        <tissue evidence="1">Skin</tissue>
    </source>
</reference>
<protein>
    <submittedName>
        <fullName evidence="1">Uncharacterized protein</fullName>
    </submittedName>
</protein>
<dbReference type="AlphaFoldDB" id="A0A0B7AGF6"/>
<organism evidence="1">
    <name type="scientific">Arion vulgaris</name>
    <dbReference type="NCBI Taxonomy" id="1028688"/>
    <lineage>
        <taxon>Eukaryota</taxon>
        <taxon>Metazoa</taxon>
        <taxon>Spiralia</taxon>
        <taxon>Lophotrochozoa</taxon>
        <taxon>Mollusca</taxon>
        <taxon>Gastropoda</taxon>
        <taxon>Heterobranchia</taxon>
        <taxon>Euthyneura</taxon>
        <taxon>Panpulmonata</taxon>
        <taxon>Eupulmonata</taxon>
        <taxon>Stylommatophora</taxon>
        <taxon>Helicina</taxon>
        <taxon>Arionoidea</taxon>
        <taxon>Arionidae</taxon>
        <taxon>Arion</taxon>
    </lineage>
</organism>
<accession>A0A0B7AGF6</accession>